<gene>
    <name evidence="3" type="ORF">C7I55_23005</name>
</gene>
<evidence type="ECO:0000259" key="2">
    <source>
        <dbReference type="Pfam" id="PF08327"/>
    </source>
</evidence>
<organism evidence="3 4">
    <name type="scientific">Allosphingosinicella deserti</name>
    <dbReference type="NCBI Taxonomy" id="2116704"/>
    <lineage>
        <taxon>Bacteria</taxon>
        <taxon>Pseudomonadati</taxon>
        <taxon>Pseudomonadota</taxon>
        <taxon>Alphaproteobacteria</taxon>
        <taxon>Sphingomonadales</taxon>
        <taxon>Sphingomonadaceae</taxon>
        <taxon>Allosphingosinicella</taxon>
    </lineage>
</organism>
<protein>
    <recommendedName>
        <fullName evidence="2">Activator of Hsp90 ATPase homologue 1/2-like C-terminal domain-containing protein</fullName>
    </recommendedName>
</protein>
<comment type="similarity">
    <text evidence="1">Belongs to the AHA1 family.</text>
</comment>
<dbReference type="InterPro" id="IPR013538">
    <property type="entry name" value="ASHA1/2-like_C"/>
</dbReference>
<sequence length="164" mass="18204">MHRLELKTEGDRTVIVTRRFAAPPERVYRAHVEPDLVARWMTGPDGWTMASCLSDPVAGGAIRYEWVNDEGAGFFLTGEYVELQPFHRIVHIERMHLPDPTPDNHVETTFTPDGSGTLMVVRMTLPDAEVRAAMLGTGMADGMEASYARLESHIARAATEPEGI</sequence>
<evidence type="ECO:0000313" key="4">
    <source>
        <dbReference type="Proteomes" id="UP000241167"/>
    </source>
</evidence>
<dbReference type="EMBL" id="PXYI01000009">
    <property type="protein sequence ID" value="PSJ37387.1"/>
    <property type="molecule type" value="Genomic_DNA"/>
</dbReference>
<reference evidence="3 4" key="1">
    <citation type="submission" date="2018-03" db="EMBL/GenBank/DDBJ databases">
        <title>The draft genome of Sphingosinicella sp. GL-C-18.</title>
        <authorList>
            <person name="Liu L."/>
            <person name="Li L."/>
            <person name="Liang L."/>
            <person name="Zhang X."/>
            <person name="Wang T."/>
        </authorList>
    </citation>
    <scope>NUCLEOTIDE SEQUENCE [LARGE SCALE GENOMIC DNA]</scope>
    <source>
        <strain evidence="3 4">GL-C-18</strain>
    </source>
</reference>
<evidence type="ECO:0000256" key="1">
    <source>
        <dbReference type="ARBA" id="ARBA00006817"/>
    </source>
</evidence>
<dbReference type="OrthoDB" id="9805228at2"/>
<dbReference type="InterPro" id="IPR023393">
    <property type="entry name" value="START-like_dom_sf"/>
</dbReference>
<feature type="domain" description="Activator of Hsp90 ATPase homologue 1/2-like C-terminal" evidence="2">
    <location>
        <begin position="21"/>
        <end position="153"/>
    </location>
</feature>
<keyword evidence="4" id="KW-1185">Reference proteome</keyword>
<dbReference type="Pfam" id="PF08327">
    <property type="entry name" value="AHSA1"/>
    <property type="match status" value="1"/>
</dbReference>
<dbReference type="Gene3D" id="3.30.530.20">
    <property type="match status" value="1"/>
</dbReference>
<dbReference type="AlphaFoldDB" id="A0A2P7QHD6"/>
<dbReference type="Proteomes" id="UP000241167">
    <property type="component" value="Unassembled WGS sequence"/>
</dbReference>
<dbReference type="SUPFAM" id="SSF55961">
    <property type="entry name" value="Bet v1-like"/>
    <property type="match status" value="1"/>
</dbReference>
<accession>A0A2P7QHD6</accession>
<evidence type="ECO:0000313" key="3">
    <source>
        <dbReference type="EMBL" id="PSJ37387.1"/>
    </source>
</evidence>
<dbReference type="RefSeq" id="WP_106515377.1">
    <property type="nucleotide sequence ID" value="NZ_PXYI01000009.1"/>
</dbReference>
<proteinExistence type="inferred from homology"/>
<comment type="caution">
    <text evidence="3">The sequence shown here is derived from an EMBL/GenBank/DDBJ whole genome shotgun (WGS) entry which is preliminary data.</text>
</comment>
<name>A0A2P7QHD6_9SPHN</name>